<evidence type="ECO:0000313" key="1">
    <source>
        <dbReference type="EMBL" id="GJT21297.1"/>
    </source>
</evidence>
<dbReference type="EMBL" id="BQNB010013877">
    <property type="protein sequence ID" value="GJT21297.1"/>
    <property type="molecule type" value="Genomic_DNA"/>
</dbReference>
<name>A0ABQ5C5I9_9ASTR</name>
<sequence>MKSCELLTSQVMKGLNTLLLVASLSLLNTSILSISQLADPSGLRDVCAKTLTLSTSAKHSTCGFLAVCELAAARTFSNLTPRLGDPKDGRIRGARKDRWLYGGYRWALPQLALNSQDASQAQEMYTGIWFYHGTYSARYIGALLKQLLGQHPVRITQMEYS</sequence>
<evidence type="ECO:0000313" key="2">
    <source>
        <dbReference type="Proteomes" id="UP001151760"/>
    </source>
</evidence>
<protein>
    <submittedName>
        <fullName evidence="1">Uncharacterized protein</fullName>
    </submittedName>
</protein>
<gene>
    <name evidence="1" type="ORF">Tco_0891234</name>
</gene>
<proteinExistence type="predicted"/>
<reference evidence="1" key="2">
    <citation type="submission" date="2022-01" db="EMBL/GenBank/DDBJ databases">
        <authorList>
            <person name="Yamashiro T."/>
            <person name="Shiraishi A."/>
            <person name="Satake H."/>
            <person name="Nakayama K."/>
        </authorList>
    </citation>
    <scope>NUCLEOTIDE SEQUENCE</scope>
</reference>
<reference evidence="1" key="1">
    <citation type="journal article" date="2022" name="Int. J. Mol. Sci.">
        <title>Draft Genome of Tanacetum Coccineum: Genomic Comparison of Closely Related Tanacetum-Family Plants.</title>
        <authorList>
            <person name="Yamashiro T."/>
            <person name="Shiraishi A."/>
            <person name="Nakayama K."/>
            <person name="Satake H."/>
        </authorList>
    </citation>
    <scope>NUCLEOTIDE SEQUENCE</scope>
</reference>
<organism evidence="1 2">
    <name type="scientific">Tanacetum coccineum</name>
    <dbReference type="NCBI Taxonomy" id="301880"/>
    <lineage>
        <taxon>Eukaryota</taxon>
        <taxon>Viridiplantae</taxon>
        <taxon>Streptophyta</taxon>
        <taxon>Embryophyta</taxon>
        <taxon>Tracheophyta</taxon>
        <taxon>Spermatophyta</taxon>
        <taxon>Magnoliopsida</taxon>
        <taxon>eudicotyledons</taxon>
        <taxon>Gunneridae</taxon>
        <taxon>Pentapetalae</taxon>
        <taxon>asterids</taxon>
        <taxon>campanulids</taxon>
        <taxon>Asterales</taxon>
        <taxon>Asteraceae</taxon>
        <taxon>Asteroideae</taxon>
        <taxon>Anthemideae</taxon>
        <taxon>Anthemidinae</taxon>
        <taxon>Tanacetum</taxon>
    </lineage>
</organism>
<dbReference type="Proteomes" id="UP001151760">
    <property type="component" value="Unassembled WGS sequence"/>
</dbReference>
<comment type="caution">
    <text evidence="1">The sequence shown here is derived from an EMBL/GenBank/DDBJ whole genome shotgun (WGS) entry which is preliminary data.</text>
</comment>
<accession>A0ABQ5C5I9</accession>
<keyword evidence="2" id="KW-1185">Reference proteome</keyword>